<evidence type="ECO:0000259" key="8">
    <source>
        <dbReference type="Pfam" id="PF23598"/>
    </source>
</evidence>
<dbReference type="InterPro" id="IPR041118">
    <property type="entry name" value="Rx_N"/>
</dbReference>
<evidence type="ECO:0000256" key="3">
    <source>
        <dbReference type="ARBA" id="ARBA00022821"/>
    </source>
</evidence>
<evidence type="ECO:0000256" key="4">
    <source>
        <dbReference type="ARBA" id="ARBA00022840"/>
    </source>
</evidence>
<proteinExistence type="predicted"/>
<evidence type="ECO:0000259" key="6">
    <source>
        <dbReference type="Pfam" id="PF18052"/>
    </source>
</evidence>
<dbReference type="Pfam" id="PF18052">
    <property type="entry name" value="Rx_N"/>
    <property type="match status" value="1"/>
</dbReference>
<evidence type="ECO:0000259" key="7">
    <source>
        <dbReference type="Pfam" id="PF23559"/>
    </source>
</evidence>
<feature type="domain" description="NB-ARC" evidence="5">
    <location>
        <begin position="230"/>
        <end position="339"/>
    </location>
</feature>
<reference evidence="9" key="1">
    <citation type="submission" date="2018-02" db="EMBL/GenBank/DDBJ databases">
        <authorList>
            <person name="Cohen D.B."/>
            <person name="Kent A.D."/>
        </authorList>
    </citation>
    <scope>NUCLEOTIDE SEQUENCE</scope>
</reference>
<dbReference type="PANTHER" id="PTHR36766:SF45">
    <property type="entry name" value="NB-ARC DOMAIN-CONTAINING PROTEIN"/>
    <property type="match status" value="1"/>
</dbReference>
<feature type="domain" description="Disease resistance R13L4/SHOC-2-like LRR" evidence="8">
    <location>
        <begin position="550"/>
        <end position="814"/>
    </location>
</feature>
<dbReference type="GO" id="GO:0005524">
    <property type="term" value="F:ATP binding"/>
    <property type="evidence" value="ECO:0007669"/>
    <property type="project" value="UniProtKB-KW"/>
</dbReference>
<keyword evidence="3" id="KW-0611">Plant defense</keyword>
<evidence type="ECO:0000256" key="2">
    <source>
        <dbReference type="ARBA" id="ARBA00022741"/>
    </source>
</evidence>
<feature type="domain" description="Disease resistance protein winged helix" evidence="7">
    <location>
        <begin position="396"/>
        <end position="465"/>
    </location>
</feature>
<dbReference type="InterPro" id="IPR042197">
    <property type="entry name" value="Apaf_helical"/>
</dbReference>
<evidence type="ECO:0000313" key="9">
    <source>
        <dbReference type="EMBL" id="SPD06272.1"/>
    </source>
</evidence>
<accession>A0A2N9H2N9</accession>
<feature type="domain" description="Disease resistance N-terminal" evidence="6">
    <location>
        <begin position="9"/>
        <end position="91"/>
    </location>
</feature>
<dbReference type="InterPro" id="IPR032675">
    <property type="entry name" value="LRR_dom_sf"/>
</dbReference>
<evidence type="ECO:0000259" key="5">
    <source>
        <dbReference type="Pfam" id="PF00931"/>
    </source>
</evidence>
<dbReference type="Pfam" id="PF00931">
    <property type="entry name" value="NB-ARC"/>
    <property type="match status" value="1"/>
</dbReference>
<dbReference type="GO" id="GO:0006952">
    <property type="term" value="P:defense response"/>
    <property type="evidence" value="ECO:0007669"/>
    <property type="project" value="UniProtKB-KW"/>
</dbReference>
<sequence>MVEALIAELLGQLASISAQQAQQEIKLLVGVDDEVQNLSNNLVTIQAVLDDAEERLVKPRAEKLWLDQLKDAYYKIDDVLDEWNTARIKSEIQKEEEGDHISNAPALKKKVFSFLPSPSCCFGPTNNLALRHDIGHKIKNLNETLDKIIKGRVLSGFDLTRQPVVVERPKTTSFVEVSDIIGRDNYKDDLLSNLLGEGSSEERKHRVISLVGMGGIGKSSLAQLAYNHPECRVAKAIIQEIDPKFPNNITELQSLLRTITGLIKDKKFFLVLDDVWTEDSSKWEPFRDALKCGAQGSRILTTTRKHRVAEMLGSSHMINLGVLSPNDCWLVFSKIAFSDEGQELCKDLEDLGKQLANKCKGLPLAAKTLGSLMRNKRSREQWKNILDSSLWELEDFEKDHYFRRDELVLLWMAQGYIDSQANMEMKAEEYFDVLTMRSFFQDFEKDMNDGQIVRCKMHDIVHDFAQSMTKNECFTIDSDEEFRTDLKSARHLSLTVKETFPVKVYGATNLRFLNLNFLSSHIVPPNLFQRLTCLRTLGLEGESIEKLPNEVEKLIHLRYLNLSRTNIAELPESMCNLCNLQTLKFTKCSKLEKLPQAMGKLINLRHLIFDVSAIKSFPKGIGRLSYLRTLSRIVVDSKNDVGGCELEDLKNLNHLRGSFALEGLGKVVDVREAKNAQLKKKIHLHHLELWFNRGSEGEDEKYRRMKHDALILNALEPHPGLECLSIRRYQASLMYPNWMMSLTKLKILLLSTCPKLECLPPLGKLSSLKILTIAIAQSLKKVGVEFLGIESIDKKDDDMIIIFPKLKYLEFCYLNEWEEWIGIGGMREEEEHGVTIMPLLTDLTIDSCPKLKALPNFLHTTPLKKLKILKSPMLSRRVKREDWPKLSHISNIQIDWKYVERDDSECKSNSSSDSDSTRLIDSEDFFLSPQNQKDESLPCCLPSHYAVSSFEALTSSVSTPSSRGTLKELVIIHSRILSKKVKREVWPKSHIPNIKIDDKYVQRDGNECESNSSSDSDSKIFLMDDDEENEPGQEINDKDDVVEDDEIWYEVDDQEDEEVEVDNDERIRRARQYRVIDMHRRRQIYAMRLGSRSKVLKKTNTLKMKKEVRRFLLA</sequence>
<dbReference type="GO" id="GO:0051707">
    <property type="term" value="P:response to other organism"/>
    <property type="evidence" value="ECO:0007669"/>
    <property type="project" value="UniProtKB-ARBA"/>
</dbReference>
<evidence type="ECO:0000256" key="1">
    <source>
        <dbReference type="ARBA" id="ARBA00022737"/>
    </source>
</evidence>
<dbReference type="InterPro" id="IPR055414">
    <property type="entry name" value="LRR_R13L4/SHOC2-like"/>
</dbReference>
<name>A0A2N9H2N9_FAGSY</name>
<keyword evidence="4" id="KW-0067">ATP-binding</keyword>
<dbReference type="AlphaFoldDB" id="A0A2N9H2N9"/>
<keyword evidence="2" id="KW-0547">Nucleotide-binding</keyword>
<dbReference type="InterPro" id="IPR027417">
    <property type="entry name" value="P-loop_NTPase"/>
</dbReference>
<dbReference type="InterPro" id="IPR058922">
    <property type="entry name" value="WHD_DRP"/>
</dbReference>
<dbReference type="InterPro" id="IPR002182">
    <property type="entry name" value="NB-ARC"/>
</dbReference>
<keyword evidence="1" id="KW-0677">Repeat</keyword>
<dbReference type="Gene3D" id="3.80.10.10">
    <property type="entry name" value="Ribonuclease Inhibitor"/>
    <property type="match status" value="1"/>
</dbReference>
<gene>
    <name evidence="9" type="ORF">FSB_LOCUS34154</name>
</gene>
<dbReference type="PANTHER" id="PTHR36766">
    <property type="entry name" value="PLANT BROAD-SPECTRUM MILDEW RESISTANCE PROTEIN RPW8"/>
    <property type="match status" value="1"/>
</dbReference>
<dbReference type="PRINTS" id="PR00364">
    <property type="entry name" value="DISEASERSIST"/>
</dbReference>
<dbReference type="EMBL" id="OIVN01002768">
    <property type="protein sequence ID" value="SPD06272.1"/>
    <property type="molecule type" value="Genomic_DNA"/>
</dbReference>
<protein>
    <recommendedName>
        <fullName evidence="10">NB-ARC domain-containing protein</fullName>
    </recommendedName>
</protein>
<dbReference type="GO" id="GO:0043531">
    <property type="term" value="F:ADP binding"/>
    <property type="evidence" value="ECO:0007669"/>
    <property type="project" value="InterPro"/>
</dbReference>
<dbReference type="SUPFAM" id="SSF52058">
    <property type="entry name" value="L domain-like"/>
    <property type="match status" value="1"/>
</dbReference>
<evidence type="ECO:0008006" key="10">
    <source>
        <dbReference type="Google" id="ProtNLM"/>
    </source>
</evidence>
<dbReference type="Gene3D" id="3.40.50.300">
    <property type="entry name" value="P-loop containing nucleotide triphosphate hydrolases"/>
    <property type="match status" value="2"/>
</dbReference>
<dbReference type="Gene3D" id="1.20.5.4130">
    <property type="match status" value="1"/>
</dbReference>
<dbReference type="SUPFAM" id="SSF52540">
    <property type="entry name" value="P-loop containing nucleoside triphosphate hydrolases"/>
    <property type="match status" value="1"/>
</dbReference>
<dbReference type="Gene3D" id="1.10.8.430">
    <property type="entry name" value="Helical domain of apoptotic protease-activating factors"/>
    <property type="match status" value="1"/>
</dbReference>
<organism evidence="9">
    <name type="scientific">Fagus sylvatica</name>
    <name type="common">Beechnut</name>
    <dbReference type="NCBI Taxonomy" id="28930"/>
    <lineage>
        <taxon>Eukaryota</taxon>
        <taxon>Viridiplantae</taxon>
        <taxon>Streptophyta</taxon>
        <taxon>Embryophyta</taxon>
        <taxon>Tracheophyta</taxon>
        <taxon>Spermatophyta</taxon>
        <taxon>Magnoliopsida</taxon>
        <taxon>eudicotyledons</taxon>
        <taxon>Gunneridae</taxon>
        <taxon>Pentapetalae</taxon>
        <taxon>rosids</taxon>
        <taxon>fabids</taxon>
        <taxon>Fagales</taxon>
        <taxon>Fagaceae</taxon>
        <taxon>Fagus</taxon>
    </lineage>
</organism>
<dbReference type="Pfam" id="PF23559">
    <property type="entry name" value="WHD_DRP"/>
    <property type="match status" value="1"/>
</dbReference>
<dbReference type="Pfam" id="PF23598">
    <property type="entry name" value="LRR_14"/>
    <property type="match status" value="1"/>
</dbReference>